<dbReference type="OrthoDB" id="9758038at2"/>
<dbReference type="RefSeq" id="WP_015819454.1">
    <property type="nucleotide sequence ID" value="NC_012997.1"/>
</dbReference>
<evidence type="ECO:0000256" key="5">
    <source>
        <dbReference type="ARBA" id="ARBA00022842"/>
    </source>
</evidence>
<dbReference type="GO" id="GO:0009399">
    <property type="term" value="P:nitrogen fixation"/>
    <property type="evidence" value="ECO:0007669"/>
    <property type="project" value="UniProtKB-UniRule"/>
</dbReference>
<gene>
    <name evidence="8 11" type="primary">glnD</name>
    <name evidence="11" type="ordered locus">TERTU_1003</name>
</gene>
<dbReference type="SUPFAM" id="SSF81593">
    <property type="entry name" value="Nucleotidyltransferase substrate binding subunit/domain"/>
    <property type="match status" value="1"/>
</dbReference>
<dbReference type="eggNOG" id="COG2844">
    <property type="taxonomic scope" value="Bacteria"/>
</dbReference>
<dbReference type="SUPFAM" id="SSF109604">
    <property type="entry name" value="HD-domain/PDEase-like"/>
    <property type="match status" value="1"/>
</dbReference>
<dbReference type="CDD" id="cd00077">
    <property type="entry name" value="HDc"/>
    <property type="match status" value="1"/>
</dbReference>
<keyword evidence="8" id="KW-0535">Nitrogen fixation</keyword>
<dbReference type="NCBIfam" id="TIGR01693">
    <property type="entry name" value="UTase_glnD"/>
    <property type="match status" value="1"/>
</dbReference>
<dbReference type="Pfam" id="PF01842">
    <property type="entry name" value="ACT"/>
    <property type="match status" value="1"/>
</dbReference>
<comment type="catalytic activity">
    <reaction evidence="7">
        <text>guanosine 3',5'-bis(diphosphate) + H2O = GDP + diphosphate + H(+)</text>
        <dbReference type="Rhea" id="RHEA:14253"/>
        <dbReference type="ChEBI" id="CHEBI:15377"/>
        <dbReference type="ChEBI" id="CHEBI:15378"/>
        <dbReference type="ChEBI" id="CHEBI:33019"/>
        <dbReference type="ChEBI" id="CHEBI:58189"/>
        <dbReference type="ChEBI" id="CHEBI:77828"/>
        <dbReference type="EC" id="3.1.7.2"/>
    </reaction>
</comment>
<comment type="catalytic activity">
    <reaction evidence="8">
        <text>[protein-PII]-uridylyl-L-tyrosine + H2O = [protein-PII]-L-tyrosine + UMP + H(+)</text>
        <dbReference type="Rhea" id="RHEA:48600"/>
        <dbReference type="Rhea" id="RHEA-COMP:12147"/>
        <dbReference type="Rhea" id="RHEA-COMP:12148"/>
        <dbReference type="ChEBI" id="CHEBI:15377"/>
        <dbReference type="ChEBI" id="CHEBI:15378"/>
        <dbReference type="ChEBI" id="CHEBI:46858"/>
        <dbReference type="ChEBI" id="CHEBI:57865"/>
        <dbReference type="ChEBI" id="CHEBI:90602"/>
    </reaction>
</comment>
<comment type="cofactor">
    <cofactor evidence="8">
        <name>Mg(2+)</name>
        <dbReference type="ChEBI" id="CHEBI:18420"/>
    </cofactor>
</comment>
<comment type="caution">
    <text evidence="8">Lacks conserved residue(s) required for the propagation of feature annotation.</text>
</comment>
<evidence type="ECO:0000259" key="9">
    <source>
        <dbReference type="PROSITE" id="PS51671"/>
    </source>
</evidence>
<dbReference type="HAMAP" id="MF_00277">
    <property type="entry name" value="PII_uridylyl_transf"/>
    <property type="match status" value="1"/>
</dbReference>
<dbReference type="PROSITE" id="PS51831">
    <property type="entry name" value="HD"/>
    <property type="match status" value="1"/>
</dbReference>
<dbReference type="SMART" id="SM00471">
    <property type="entry name" value="HDc"/>
    <property type="match status" value="1"/>
</dbReference>
<evidence type="ECO:0000259" key="10">
    <source>
        <dbReference type="PROSITE" id="PS51831"/>
    </source>
</evidence>
<dbReference type="PANTHER" id="PTHR47320:SF1">
    <property type="entry name" value="BIFUNCTIONAL URIDYLYLTRANSFERASE_URIDYLYL-REMOVING ENZYME"/>
    <property type="match status" value="1"/>
</dbReference>
<dbReference type="InterPro" id="IPR045865">
    <property type="entry name" value="ACT-like_dom_sf"/>
</dbReference>
<protein>
    <recommendedName>
        <fullName evidence="8">Bifunctional uridylyltransferase/uridylyl-removing enzyme</fullName>
        <shortName evidence="8">UTase/UR</shortName>
    </recommendedName>
    <alternativeName>
        <fullName evidence="8">Bifunctional [protein-PII] modification enzyme</fullName>
    </alternativeName>
    <alternativeName>
        <fullName evidence="8">Bifunctional nitrogen sensor protein</fullName>
    </alternativeName>
    <domain>
        <recommendedName>
            <fullName evidence="8">[Protein-PII] uridylyltransferase</fullName>
            <shortName evidence="8">PII uridylyltransferase</shortName>
            <shortName evidence="8">UTase</shortName>
            <ecNumber evidence="8">2.7.7.59</ecNumber>
        </recommendedName>
    </domain>
    <domain>
        <recommendedName>
            <fullName evidence="8">[Protein-PII]-UMP uridylyl-removing enzyme</fullName>
            <shortName evidence="8">UR</shortName>
            <ecNumber evidence="8">3.1.4.-</ecNumber>
        </recommendedName>
    </domain>
</protein>
<sequence>MTHAVSVEQAPKFPLYHCQPIFFNQSKFREDLKKHPAIKVFKSAIAGIDSHFESRFHEGDDIHRLVQERATFVDLLLHYAWHQYAWDDDVALIAVGGYGRKELHPKSDIDILILLDDKAQKKYNDNLQLFVTFLWDIGLEIGSSVRTLKECIKIAKGDITVVTNLLEARRLAGNDKLRDKLQLLTGPEHMWPANKFFDAKVEEQEQRHLKYDNVEYNLEPNVKNAPGGLRDIQTINWVAKRYFNVPDITRLAGADFFTEEEYGALRSGEAFLWKVRYGIHLIANRAEERLTFEYQRELAKLFGYKDDDKGLAVEKFMHEYYRVVLALRELNDVLVNYLDEVIHTKRRKHKITPINDRFQLHDNLIEVTRESVFDESPCALMEIFVIMGNNPSIAGVRSPTIRLIREKRWLVNAKFRRDPHIRAMFIELFQLKVGLVAQLERMRRYGILGRYLPVFGNIIGQMQHDLFHRYTVDAHTLMVIKNVRKFRHEEAKQKFPIAHHIMKRRQHLHLLYIAALFHDIGKGRGGDHSTLGARDAETFCEDHQLRGKDTRLVVWLVEKHLLMSYVSQKKDISDPEVIRDFALEVGDQRHLDYLYALTVADMCGTSPDIWNTWRASLMRQLYMETKRALRRGLENHIDKQEHIEETQQLAAARLADKGICEQIARKLWDQMGDEYFIRESHTDIAWQTEAMIQHQGESPLILIRETTNLEFEGATQIFIRTRDERHVFPAVASVLTSLQLNIQDARLYSTNDGYTVDTFYVLNDNDQPLGDNSSKYLKISRAIGEELLLLGDYNEVVRRRTPRVLKQFSVPTRTSISNDIVSGNTVLEVISPDRPGLLATIGQVFMEHDVQLQNAKISTLGERVEDVFFITDADNQPLGDPRLCRALQDDICFRLDKRVEQDLAS</sequence>
<accession>C5BQF4</accession>
<evidence type="ECO:0000313" key="11">
    <source>
        <dbReference type="EMBL" id="ACR13341.1"/>
    </source>
</evidence>
<evidence type="ECO:0000313" key="12">
    <source>
        <dbReference type="Proteomes" id="UP000009080"/>
    </source>
</evidence>
<keyword evidence="2 8" id="KW-0548">Nucleotidyltransferase</keyword>
<name>C5BQF4_TERTT</name>
<dbReference type="GO" id="GO:0006808">
    <property type="term" value="P:regulation of nitrogen utilization"/>
    <property type="evidence" value="ECO:0007669"/>
    <property type="project" value="UniProtKB-UniRule"/>
</dbReference>
<evidence type="ECO:0000256" key="1">
    <source>
        <dbReference type="ARBA" id="ARBA00022679"/>
    </source>
</evidence>
<dbReference type="SUPFAM" id="SSF81301">
    <property type="entry name" value="Nucleotidyltransferase"/>
    <property type="match status" value="1"/>
</dbReference>
<dbReference type="InterPro" id="IPR002912">
    <property type="entry name" value="ACT_dom"/>
</dbReference>
<comment type="function">
    <text evidence="8">Modifies, by uridylylation and deuridylylation, the PII regulatory proteins (GlnB and homologs), in response to the nitrogen status of the cell that GlnD senses through the glutamine level. Under low glutamine levels, catalyzes the conversion of the PII proteins and UTP to PII-UMP and PPi, while under higher glutamine levels, GlnD hydrolyzes PII-UMP to PII and UMP (deuridylylation). Thus, controls uridylylation state and activity of the PII proteins, and plays an important role in the regulation of nitrogen fixation and metabolism.</text>
</comment>
<dbReference type="InterPro" id="IPR002934">
    <property type="entry name" value="Polymerase_NTP_transf_dom"/>
</dbReference>
<dbReference type="Proteomes" id="UP000009080">
    <property type="component" value="Chromosome"/>
</dbReference>
<dbReference type="SUPFAM" id="SSF55021">
    <property type="entry name" value="ACT-like"/>
    <property type="match status" value="2"/>
</dbReference>
<dbReference type="Gene3D" id="3.30.70.260">
    <property type="match status" value="1"/>
</dbReference>
<dbReference type="InterPro" id="IPR003607">
    <property type="entry name" value="HD/PDEase_dom"/>
</dbReference>
<dbReference type="Gene3D" id="1.10.3210.10">
    <property type="entry name" value="Hypothetical protein af1432"/>
    <property type="match status" value="1"/>
</dbReference>
<dbReference type="Pfam" id="PF01966">
    <property type="entry name" value="HD"/>
    <property type="match status" value="1"/>
</dbReference>
<dbReference type="PIRSF" id="PIRSF006288">
    <property type="entry name" value="PII_uridyltransf"/>
    <property type="match status" value="1"/>
</dbReference>
<dbReference type="KEGG" id="ttu:TERTU_1003"/>
<keyword evidence="1 8" id="KW-0808">Transferase</keyword>
<dbReference type="AlphaFoldDB" id="C5BQF4"/>
<keyword evidence="4 8" id="KW-0378">Hydrolase</keyword>
<dbReference type="CDD" id="cd04900">
    <property type="entry name" value="ACT_UUR-like_1"/>
    <property type="match status" value="1"/>
</dbReference>
<feature type="region of interest" description="Uridylyltransferase" evidence="8">
    <location>
        <begin position="1"/>
        <end position="353"/>
    </location>
</feature>
<dbReference type="InterPro" id="IPR013546">
    <property type="entry name" value="PII_UdlTrfase/GS_AdlTrfase"/>
</dbReference>
<dbReference type="Pfam" id="PF01909">
    <property type="entry name" value="NTP_transf_2"/>
    <property type="match status" value="1"/>
</dbReference>
<comment type="activity regulation">
    <text evidence="8">Uridylyltransferase (UTase) activity is inhibited by glutamine, while glutamine activates uridylyl-removing (UR) activity.</text>
</comment>
<proteinExistence type="inferred from homology"/>
<dbReference type="GO" id="GO:0008773">
    <property type="term" value="F:[protein-PII] uridylyltransferase activity"/>
    <property type="evidence" value="ECO:0007669"/>
    <property type="project" value="UniProtKB-UniRule"/>
</dbReference>
<comment type="catalytic activity">
    <reaction evidence="8">
        <text>[protein-PII]-L-tyrosine + UTP = [protein-PII]-uridylyl-L-tyrosine + diphosphate</text>
        <dbReference type="Rhea" id="RHEA:13673"/>
        <dbReference type="Rhea" id="RHEA-COMP:12147"/>
        <dbReference type="Rhea" id="RHEA-COMP:12148"/>
        <dbReference type="ChEBI" id="CHEBI:33019"/>
        <dbReference type="ChEBI" id="CHEBI:46398"/>
        <dbReference type="ChEBI" id="CHEBI:46858"/>
        <dbReference type="ChEBI" id="CHEBI:90602"/>
        <dbReference type="EC" id="2.7.7.59"/>
    </reaction>
</comment>
<feature type="domain" description="ACT" evidence="9">
    <location>
        <begin position="826"/>
        <end position="905"/>
    </location>
</feature>
<keyword evidence="12" id="KW-1185">Reference proteome</keyword>
<dbReference type="CDD" id="cd04899">
    <property type="entry name" value="ACT_ACR-UUR-like_2"/>
    <property type="match status" value="1"/>
</dbReference>
<evidence type="ECO:0000256" key="8">
    <source>
        <dbReference type="HAMAP-Rule" id="MF_00277"/>
    </source>
</evidence>
<reference evidence="11 12" key="1">
    <citation type="journal article" date="2009" name="PLoS ONE">
        <title>The complete genome of Teredinibacter turnerae T7901: an intracellular endosymbiont of marine wood-boring bivalves (shipworms).</title>
        <authorList>
            <person name="Yang J.C."/>
            <person name="Madupu R."/>
            <person name="Durkin A.S."/>
            <person name="Ekborg N.A."/>
            <person name="Pedamallu C.S."/>
            <person name="Hostetler J.B."/>
            <person name="Radune D."/>
            <person name="Toms B.S."/>
            <person name="Henrissat B."/>
            <person name="Coutinho P.M."/>
            <person name="Schwarz S."/>
            <person name="Field L."/>
            <person name="Trindade-Silva A.E."/>
            <person name="Soares C.A.G."/>
            <person name="Elshahawi S."/>
            <person name="Hanora A."/>
            <person name="Schmidt E.W."/>
            <person name="Haygood M.G."/>
            <person name="Posfai J."/>
            <person name="Benner J."/>
            <person name="Madinger C."/>
            <person name="Nove J."/>
            <person name="Anton B."/>
            <person name="Chaudhary K."/>
            <person name="Foster J."/>
            <person name="Holman A."/>
            <person name="Kumar S."/>
            <person name="Lessard P.A."/>
            <person name="Luyten Y.A."/>
            <person name="Slatko B."/>
            <person name="Wood N."/>
            <person name="Wu B."/>
            <person name="Teplitski M."/>
            <person name="Mougous J.D."/>
            <person name="Ward N."/>
            <person name="Eisen J.A."/>
            <person name="Badger J.H."/>
            <person name="Distel D.L."/>
        </authorList>
    </citation>
    <scope>NUCLEOTIDE SEQUENCE [LARGE SCALE GENOMIC DNA]</scope>
    <source>
        <strain evidence="12">ATCC 39867 / T7901</strain>
    </source>
</reference>
<evidence type="ECO:0000256" key="7">
    <source>
        <dbReference type="ARBA" id="ARBA00047968"/>
    </source>
</evidence>
<feature type="domain" description="HD" evidence="10">
    <location>
        <begin position="472"/>
        <end position="594"/>
    </location>
</feature>
<dbReference type="EMBL" id="CP001614">
    <property type="protein sequence ID" value="ACR13341.1"/>
    <property type="molecule type" value="Genomic_DNA"/>
</dbReference>
<dbReference type="HOGENOM" id="CLU_012833_0_0_6"/>
<comment type="similarity">
    <text evidence="8">Belongs to the GlnD family.</text>
</comment>
<comment type="domain">
    <text evidence="8">Has four distinct domains: an N-terminal nucleotidyltransferase (NT) domain responsible for UTase activity, a central HD domain that encodes UR activity, and two C-terminal ACT domains that seem to have a role in glutamine sensing.</text>
</comment>
<dbReference type="InterPro" id="IPR010043">
    <property type="entry name" value="UTase/UR"/>
</dbReference>
<dbReference type="CDD" id="cd05401">
    <property type="entry name" value="NT_GlnE_GlnD_like"/>
    <property type="match status" value="1"/>
</dbReference>
<keyword evidence="3" id="KW-0677">Repeat</keyword>
<evidence type="ECO:0000256" key="4">
    <source>
        <dbReference type="ARBA" id="ARBA00022801"/>
    </source>
</evidence>
<dbReference type="Pfam" id="PF08335">
    <property type="entry name" value="GlnD_UR_UTase"/>
    <property type="match status" value="1"/>
</dbReference>
<evidence type="ECO:0000256" key="6">
    <source>
        <dbReference type="ARBA" id="ARBA00023268"/>
    </source>
</evidence>
<dbReference type="NCBIfam" id="NF001366">
    <property type="entry name" value="PRK00275.1"/>
    <property type="match status" value="1"/>
</dbReference>
<evidence type="ECO:0000256" key="3">
    <source>
        <dbReference type="ARBA" id="ARBA00022737"/>
    </source>
</evidence>
<dbReference type="EC" id="3.1.4.-" evidence="8"/>
<keyword evidence="6 8" id="KW-0511">Multifunctional enzyme</keyword>
<dbReference type="InterPro" id="IPR043519">
    <property type="entry name" value="NT_sf"/>
</dbReference>
<dbReference type="Gene3D" id="3.30.460.10">
    <property type="entry name" value="Beta Polymerase, domain 2"/>
    <property type="match status" value="1"/>
</dbReference>
<dbReference type="STRING" id="377629.TERTU_1003"/>
<dbReference type="InterPro" id="IPR006674">
    <property type="entry name" value="HD_domain"/>
</dbReference>
<evidence type="ECO:0000256" key="2">
    <source>
        <dbReference type="ARBA" id="ARBA00022695"/>
    </source>
</evidence>
<dbReference type="PROSITE" id="PS51671">
    <property type="entry name" value="ACT"/>
    <property type="match status" value="2"/>
</dbReference>
<dbReference type="GO" id="GO:0008893">
    <property type="term" value="F:guanosine-3',5'-bis(diphosphate) 3'-diphosphatase activity"/>
    <property type="evidence" value="ECO:0007669"/>
    <property type="project" value="UniProtKB-EC"/>
</dbReference>
<dbReference type="EC" id="2.7.7.59" evidence="8"/>
<dbReference type="PANTHER" id="PTHR47320">
    <property type="entry name" value="BIFUNCTIONAL URIDYLYLTRANSFERASE/URIDYLYL-REMOVING ENZYME"/>
    <property type="match status" value="1"/>
</dbReference>
<feature type="domain" description="ACT" evidence="9">
    <location>
        <begin position="716"/>
        <end position="794"/>
    </location>
</feature>
<dbReference type="GO" id="GO:0008081">
    <property type="term" value="F:phosphoric diester hydrolase activity"/>
    <property type="evidence" value="ECO:0007669"/>
    <property type="project" value="UniProtKB-UniRule"/>
</dbReference>
<keyword evidence="5 8" id="KW-0460">Magnesium</keyword>
<organism evidence="11 12">
    <name type="scientific">Teredinibacter turnerae (strain ATCC 39867 / T7901)</name>
    <dbReference type="NCBI Taxonomy" id="377629"/>
    <lineage>
        <taxon>Bacteria</taxon>
        <taxon>Pseudomonadati</taxon>
        <taxon>Pseudomonadota</taxon>
        <taxon>Gammaproteobacteria</taxon>
        <taxon>Cellvibrionales</taxon>
        <taxon>Cellvibrionaceae</taxon>
        <taxon>Teredinibacter</taxon>
    </lineage>
</organism>